<dbReference type="EMBL" id="FNAQ01000007">
    <property type="protein sequence ID" value="SDE29953.1"/>
    <property type="molecule type" value="Genomic_DNA"/>
</dbReference>
<keyword evidence="15" id="KW-1185">Reference proteome</keyword>
<dbReference type="Proteomes" id="UP000243205">
    <property type="component" value="Unassembled WGS sequence"/>
</dbReference>
<dbReference type="CDD" id="cd03789">
    <property type="entry name" value="GT9_LPS_heptosyltransferase"/>
    <property type="match status" value="1"/>
</dbReference>
<dbReference type="AlphaFoldDB" id="A0A1G7BSI7"/>
<dbReference type="InterPro" id="IPR011908">
    <property type="entry name" value="LipoPS_heptosylTferase-I"/>
</dbReference>
<dbReference type="PANTHER" id="PTHR30160:SF19">
    <property type="entry name" value="LIPOPOLYSACCHARIDE HEPTOSYLTRANSFERASE 1"/>
    <property type="match status" value="1"/>
</dbReference>
<dbReference type="PANTHER" id="PTHR30160">
    <property type="entry name" value="TETRAACYLDISACCHARIDE 4'-KINASE-RELATED"/>
    <property type="match status" value="1"/>
</dbReference>
<keyword evidence="6 14" id="KW-0808">Transferase</keyword>
<evidence type="ECO:0000256" key="13">
    <source>
        <dbReference type="ARBA" id="ARBA00049201"/>
    </source>
</evidence>
<protein>
    <recommendedName>
        <fullName evidence="11">Lipopolysaccharide heptosyltransferase 1</fullName>
        <ecNumber evidence="10">2.4.99.23</ecNumber>
    </recommendedName>
    <alternativeName>
        <fullName evidence="12">ADP-heptose:lipopolysaccharide heptosyltransferase I</fullName>
    </alternativeName>
</protein>
<accession>A0A1G7BSI7</accession>
<evidence type="ECO:0000256" key="4">
    <source>
        <dbReference type="ARBA" id="ARBA00022519"/>
    </source>
</evidence>
<evidence type="ECO:0000256" key="2">
    <source>
        <dbReference type="ARBA" id="ARBA00004713"/>
    </source>
</evidence>
<proteinExistence type="inferred from homology"/>
<dbReference type="NCBIfam" id="TIGR02193">
    <property type="entry name" value="heptsyl_trn_I"/>
    <property type="match status" value="1"/>
</dbReference>
<dbReference type="GO" id="GO:0005829">
    <property type="term" value="C:cytosol"/>
    <property type="evidence" value="ECO:0007669"/>
    <property type="project" value="TreeGrafter"/>
</dbReference>
<dbReference type="EC" id="2.4.99.23" evidence="10"/>
<dbReference type="GO" id="GO:0008713">
    <property type="term" value="F:ADP-heptose-lipopolysaccharide heptosyltransferase activity"/>
    <property type="evidence" value="ECO:0007669"/>
    <property type="project" value="TreeGrafter"/>
</dbReference>
<dbReference type="OrthoDB" id="9797795at2"/>
<gene>
    <name evidence="14" type="ORF">SAMN05661003_10728</name>
</gene>
<evidence type="ECO:0000256" key="3">
    <source>
        <dbReference type="ARBA" id="ARBA00022475"/>
    </source>
</evidence>
<evidence type="ECO:0000256" key="1">
    <source>
        <dbReference type="ARBA" id="ARBA00004515"/>
    </source>
</evidence>
<keyword evidence="8" id="KW-0472">Membrane</keyword>
<sequence>MKILIVKVSALGDVVHALPVLAYIRAAEPAAEVDWLVEEGFAPLLRGHPLLRAVLPLQTRRWRKLPPLALAREFFAFVRRLRAERYDLVLDLQGNSKSGLVTLLARATAKYGYDRRAVREWPNLLATRQRVSLGAADYHVGQRALALVRAALPAAVQVACAGPLTVDDQARREVADQLRQLGLPAGRRLIVCHYGTTWRTKLWALEHWQTLVAQLAARPDAVPLLTWGNAEEQQAAAAIAALAPGALLWPRGSLPQLVALLAVADLVVGGDTGPVHIAAAVGTPTVSLYRVTDARRNGPLGREHRCLQVPLACAACLRKDCPQQQVCASAIAPATVLAAINELLPETGQPPKEKSL</sequence>
<dbReference type="GO" id="GO:0005886">
    <property type="term" value="C:plasma membrane"/>
    <property type="evidence" value="ECO:0007669"/>
    <property type="project" value="UniProtKB-SubCell"/>
</dbReference>
<keyword evidence="5" id="KW-0328">Glycosyltransferase</keyword>
<evidence type="ECO:0000313" key="14">
    <source>
        <dbReference type="EMBL" id="SDE29953.1"/>
    </source>
</evidence>
<evidence type="ECO:0000256" key="6">
    <source>
        <dbReference type="ARBA" id="ARBA00022679"/>
    </source>
</evidence>
<comment type="subcellular location">
    <subcellularLocation>
        <location evidence="1">Cell inner membrane</location>
        <topology evidence="1">Peripheral membrane protein</topology>
        <orientation evidence="1">Cytoplasmic side</orientation>
    </subcellularLocation>
</comment>
<dbReference type="GO" id="GO:0009244">
    <property type="term" value="P:lipopolysaccharide core region biosynthetic process"/>
    <property type="evidence" value="ECO:0007669"/>
    <property type="project" value="InterPro"/>
</dbReference>
<keyword evidence="3" id="KW-1003">Cell membrane</keyword>
<dbReference type="STRING" id="57664.SAMN05661003_10728"/>
<name>A0A1G7BSI7_9BACT</name>
<evidence type="ECO:0000256" key="10">
    <source>
        <dbReference type="ARBA" id="ARBA00044041"/>
    </source>
</evidence>
<dbReference type="InterPro" id="IPR002201">
    <property type="entry name" value="Glyco_trans_9"/>
</dbReference>
<evidence type="ECO:0000256" key="9">
    <source>
        <dbReference type="ARBA" id="ARBA00043995"/>
    </source>
</evidence>
<evidence type="ECO:0000313" key="15">
    <source>
        <dbReference type="Proteomes" id="UP000243205"/>
    </source>
</evidence>
<comment type="pathway">
    <text evidence="2">Bacterial outer membrane biogenesis; LPS core biosynthesis.</text>
</comment>
<evidence type="ECO:0000256" key="11">
    <source>
        <dbReference type="ARBA" id="ARBA00044190"/>
    </source>
</evidence>
<comment type="similarity">
    <text evidence="9">Belongs to the glycosyltransferase 9 family.</text>
</comment>
<keyword evidence="4" id="KW-0997">Cell inner membrane</keyword>
<dbReference type="Gene3D" id="3.40.50.2000">
    <property type="entry name" value="Glycogen Phosphorylase B"/>
    <property type="match status" value="2"/>
</dbReference>
<comment type="catalytic activity">
    <reaction evidence="13">
        <text>an alpha-Kdo-(2-&gt;4)-alpha-Kdo-(2-&gt;6)-lipid A + ADP-L-glycero-beta-D-manno-heptose = an L-alpha-D-Hep-(1-&gt;5)-[alpha-Kdo-(2-&gt;4)]-alpha-Kdo-(2-&gt;6)-lipid A + ADP + H(+)</text>
        <dbReference type="Rhea" id="RHEA:74067"/>
        <dbReference type="ChEBI" id="CHEBI:15378"/>
        <dbReference type="ChEBI" id="CHEBI:61506"/>
        <dbReference type="ChEBI" id="CHEBI:176431"/>
        <dbReference type="ChEBI" id="CHEBI:193068"/>
        <dbReference type="ChEBI" id="CHEBI:456216"/>
        <dbReference type="EC" id="2.4.99.23"/>
    </reaction>
</comment>
<reference evidence="15" key="1">
    <citation type="submission" date="2016-10" db="EMBL/GenBank/DDBJ databases">
        <authorList>
            <person name="Varghese N."/>
            <person name="Submissions S."/>
        </authorList>
    </citation>
    <scope>NUCLEOTIDE SEQUENCE [LARGE SCALE GENOMIC DNA]</scope>
    <source>
        <strain evidence="15">DSM 8987</strain>
    </source>
</reference>
<evidence type="ECO:0000256" key="7">
    <source>
        <dbReference type="ARBA" id="ARBA00022985"/>
    </source>
</evidence>
<dbReference type="SUPFAM" id="SSF53756">
    <property type="entry name" value="UDP-Glycosyltransferase/glycogen phosphorylase"/>
    <property type="match status" value="1"/>
</dbReference>
<organism evidence="14 15">
    <name type="scientific">Desulfuromonas thiophila</name>
    <dbReference type="NCBI Taxonomy" id="57664"/>
    <lineage>
        <taxon>Bacteria</taxon>
        <taxon>Pseudomonadati</taxon>
        <taxon>Thermodesulfobacteriota</taxon>
        <taxon>Desulfuromonadia</taxon>
        <taxon>Desulfuromonadales</taxon>
        <taxon>Desulfuromonadaceae</taxon>
        <taxon>Desulfuromonas</taxon>
    </lineage>
</organism>
<evidence type="ECO:0000256" key="12">
    <source>
        <dbReference type="ARBA" id="ARBA00044330"/>
    </source>
</evidence>
<dbReference type="InterPro" id="IPR051199">
    <property type="entry name" value="LPS_LOS_Heptosyltrfase"/>
</dbReference>
<evidence type="ECO:0000256" key="8">
    <source>
        <dbReference type="ARBA" id="ARBA00023136"/>
    </source>
</evidence>
<dbReference type="RefSeq" id="WP_092078155.1">
    <property type="nucleotide sequence ID" value="NZ_FNAQ01000007.1"/>
</dbReference>
<dbReference type="Pfam" id="PF01075">
    <property type="entry name" value="Glyco_transf_9"/>
    <property type="match status" value="1"/>
</dbReference>
<evidence type="ECO:0000256" key="5">
    <source>
        <dbReference type="ARBA" id="ARBA00022676"/>
    </source>
</evidence>
<keyword evidence="7" id="KW-0448">Lipopolysaccharide biosynthesis</keyword>